<dbReference type="GO" id="GO:0003677">
    <property type="term" value="F:DNA binding"/>
    <property type="evidence" value="ECO:0007669"/>
    <property type="project" value="InterPro"/>
</dbReference>
<keyword evidence="2" id="KW-0812">Transmembrane</keyword>
<dbReference type="Pfam" id="PF13560">
    <property type="entry name" value="HTH_31"/>
    <property type="match status" value="1"/>
</dbReference>
<keyword evidence="2" id="KW-1133">Transmembrane helix</keyword>
<dbReference type="KEGG" id="sxi:SXIM_36200"/>
<dbReference type="AlphaFoldDB" id="A0A0F7FX35"/>
<dbReference type="SUPFAM" id="SSF47413">
    <property type="entry name" value="lambda repressor-like DNA-binding domains"/>
    <property type="match status" value="1"/>
</dbReference>
<evidence type="ECO:0000313" key="4">
    <source>
        <dbReference type="EMBL" id="AKG45004.1"/>
    </source>
</evidence>
<sequence length="395" mass="43157">MPEGRERAVAIEAFAGRLRELKDGTSHSFESLARRIGVSRSTLHRYCQGKGVPGEFATVERFARACKADRVVLTELHRLWVLADEEYRRGDVPAPAEATAGEDVQPSPEPAQVPDPSPVAAITPQSAAPPQDRAPDPGPDPATDAAAGSRRSRRWLVAGAAAALIALAGALVLWDREGPSGESSAGKQADDRPLFSGVCDEPLAMGRHDGCVEELQKLLVERGLPLVVDAQYGPETLRRVTAFQVLSDLPVNGVVGDETKNALYESDLRVTTWSEEEITDRIREVFPGEAGDQAVLISRCQSRLDPFYVLANENGTRNWGLFQLTDFRVRQAGGTTLDAFDPEFNIQAAYQLWSQNEDFRDWPFCLPALDNPQNQDEEEKGGDEDAGEEPAEDQP</sequence>
<dbReference type="InterPro" id="IPR010982">
    <property type="entry name" value="Lambda_DNA-bd_dom_sf"/>
</dbReference>
<feature type="compositionally biased region" description="Acidic residues" evidence="1">
    <location>
        <begin position="375"/>
        <end position="395"/>
    </location>
</feature>
<protein>
    <submittedName>
        <fullName evidence="4">Peptidoglycan-binding protein</fullName>
    </submittedName>
</protein>
<evidence type="ECO:0000313" key="5">
    <source>
        <dbReference type="Proteomes" id="UP000034034"/>
    </source>
</evidence>
<gene>
    <name evidence="4" type="ORF">SXIM_36200</name>
</gene>
<evidence type="ECO:0000259" key="3">
    <source>
        <dbReference type="Pfam" id="PF01471"/>
    </source>
</evidence>
<evidence type="ECO:0000256" key="2">
    <source>
        <dbReference type="SAM" id="Phobius"/>
    </source>
</evidence>
<feature type="compositionally biased region" description="Pro residues" evidence="1">
    <location>
        <begin position="107"/>
        <end position="117"/>
    </location>
</feature>
<dbReference type="CDD" id="cd00093">
    <property type="entry name" value="HTH_XRE"/>
    <property type="match status" value="1"/>
</dbReference>
<keyword evidence="5" id="KW-1185">Reference proteome</keyword>
<dbReference type="HOGENOM" id="CLU_031460_0_0_11"/>
<dbReference type="Gene3D" id="1.10.101.10">
    <property type="entry name" value="PGBD-like superfamily/PGBD"/>
    <property type="match status" value="1"/>
</dbReference>
<dbReference type="InterPro" id="IPR001387">
    <property type="entry name" value="Cro/C1-type_HTH"/>
</dbReference>
<feature type="region of interest" description="Disordered" evidence="1">
    <location>
        <begin position="364"/>
        <end position="395"/>
    </location>
</feature>
<dbReference type="PATRIC" id="fig|408015.6.peg.3669"/>
<feature type="region of interest" description="Disordered" evidence="1">
    <location>
        <begin position="97"/>
        <end position="150"/>
    </location>
</feature>
<dbReference type="Proteomes" id="UP000034034">
    <property type="component" value="Chromosome"/>
</dbReference>
<dbReference type="InterPro" id="IPR002477">
    <property type="entry name" value="Peptidoglycan-bd-like"/>
</dbReference>
<dbReference type="InterPro" id="IPR036366">
    <property type="entry name" value="PGBDSf"/>
</dbReference>
<dbReference type="EMBL" id="CP009922">
    <property type="protein sequence ID" value="AKG45004.1"/>
    <property type="molecule type" value="Genomic_DNA"/>
</dbReference>
<dbReference type="RefSeq" id="WP_053116235.1">
    <property type="nucleotide sequence ID" value="NZ_CP009922.3"/>
</dbReference>
<organism evidence="4 5">
    <name type="scientific">Streptomyces xiamenensis</name>
    <dbReference type="NCBI Taxonomy" id="408015"/>
    <lineage>
        <taxon>Bacteria</taxon>
        <taxon>Bacillati</taxon>
        <taxon>Actinomycetota</taxon>
        <taxon>Actinomycetes</taxon>
        <taxon>Kitasatosporales</taxon>
        <taxon>Streptomycetaceae</taxon>
        <taxon>Streptomyces</taxon>
    </lineage>
</organism>
<evidence type="ECO:0000256" key="1">
    <source>
        <dbReference type="SAM" id="MobiDB-lite"/>
    </source>
</evidence>
<dbReference type="STRING" id="408015.SXIM_36200"/>
<dbReference type="Gene3D" id="1.10.260.40">
    <property type="entry name" value="lambda repressor-like DNA-binding domains"/>
    <property type="match status" value="1"/>
</dbReference>
<dbReference type="SUPFAM" id="SSF47090">
    <property type="entry name" value="PGBD-like"/>
    <property type="match status" value="1"/>
</dbReference>
<keyword evidence="2" id="KW-0472">Membrane</keyword>
<feature type="domain" description="Peptidoglycan binding-like" evidence="3">
    <location>
        <begin position="212"/>
        <end position="263"/>
    </location>
</feature>
<accession>A0A0F7FX35</accession>
<reference evidence="4" key="1">
    <citation type="submission" date="2019-08" db="EMBL/GenBank/DDBJ databases">
        <title>Complete genome sequence of a mangrove-derived Streptomyces xiamenensis.</title>
        <authorList>
            <person name="Xu J."/>
        </authorList>
    </citation>
    <scope>NUCLEOTIDE SEQUENCE</scope>
    <source>
        <strain evidence="4">318</strain>
    </source>
</reference>
<dbReference type="Pfam" id="PF01471">
    <property type="entry name" value="PG_binding_1"/>
    <property type="match status" value="1"/>
</dbReference>
<dbReference type="InterPro" id="IPR036365">
    <property type="entry name" value="PGBD-like_sf"/>
</dbReference>
<feature type="transmembrane region" description="Helical" evidence="2">
    <location>
        <begin position="155"/>
        <end position="174"/>
    </location>
</feature>
<proteinExistence type="predicted"/>
<name>A0A0F7FX35_9ACTN</name>